<keyword evidence="2" id="KW-1185">Reference proteome</keyword>
<name>A0ABY7QIF4_9ACTN</name>
<evidence type="ECO:0000313" key="1">
    <source>
        <dbReference type="EMBL" id="WBP91839.1"/>
    </source>
</evidence>
<dbReference type="Proteomes" id="UP001212821">
    <property type="component" value="Chromosome"/>
</dbReference>
<evidence type="ECO:0000313" key="2">
    <source>
        <dbReference type="Proteomes" id="UP001212821"/>
    </source>
</evidence>
<dbReference type="PANTHER" id="PTHR10309">
    <property type="entry name" value="MANNOSE-6-PHOSPHATE ISOMERASE"/>
    <property type="match status" value="1"/>
</dbReference>
<dbReference type="InterPro" id="IPR016305">
    <property type="entry name" value="Mannose-6-P_Isomerase"/>
</dbReference>
<dbReference type="InterPro" id="IPR014710">
    <property type="entry name" value="RmlC-like_jellyroll"/>
</dbReference>
<reference evidence="2" key="1">
    <citation type="submission" date="2022-12" db="EMBL/GenBank/DDBJ databases">
        <authorList>
            <person name="Mo P."/>
        </authorList>
    </citation>
    <scope>NUCLEOTIDE SEQUENCE [LARGE SCALE GENOMIC DNA]</scope>
    <source>
        <strain evidence="2">HUAS 3-15</strain>
    </source>
</reference>
<dbReference type="SUPFAM" id="SSF51182">
    <property type="entry name" value="RmlC-like cupins"/>
    <property type="match status" value="1"/>
</dbReference>
<dbReference type="InterPro" id="IPR011051">
    <property type="entry name" value="RmlC_Cupin_sf"/>
</dbReference>
<dbReference type="EMBL" id="CP115450">
    <property type="protein sequence ID" value="WBP91839.1"/>
    <property type="molecule type" value="Genomic_DNA"/>
</dbReference>
<evidence type="ECO:0008006" key="3">
    <source>
        <dbReference type="Google" id="ProtNLM"/>
    </source>
</evidence>
<dbReference type="Gene3D" id="2.60.120.10">
    <property type="entry name" value="Jelly Rolls"/>
    <property type="match status" value="1"/>
</dbReference>
<dbReference type="PRINTS" id="PR00714">
    <property type="entry name" value="MAN6PISMRASE"/>
</dbReference>
<protein>
    <recommendedName>
        <fullName evidence="3">Mannose-6-phosphate isomerase</fullName>
    </recommendedName>
</protein>
<sequence length="148" mass="15536">MPLTALPDYLRGVGVELTANSDNVLRCGLTAKHVDVPGLLAVTSFRAAEPARRTAHPASAVEAEYPSPAEEFRLSRLHPTAVPTRIELPTPQILLCIAGHARLSAPGHPALDLPRDASAYLRPGAGPVELTGPGARLFRATTGAPARV</sequence>
<accession>A0ABY7QIF4</accession>
<dbReference type="PANTHER" id="PTHR10309:SF0">
    <property type="entry name" value="MANNOSE-6-PHOSPHATE ISOMERASE"/>
    <property type="match status" value="1"/>
</dbReference>
<organism evidence="1 2">
    <name type="scientific">Kitasatospora cathayae</name>
    <dbReference type="NCBI Taxonomy" id="3004092"/>
    <lineage>
        <taxon>Bacteria</taxon>
        <taxon>Bacillati</taxon>
        <taxon>Actinomycetota</taxon>
        <taxon>Actinomycetes</taxon>
        <taxon>Kitasatosporales</taxon>
        <taxon>Streptomycetaceae</taxon>
        <taxon>Kitasatospora</taxon>
    </lineage>
</organism>
<proteinExistence type="predicted"/>
<gene>
    <name evidence="1" type="ORF">O1G21_33210</name>
</gene>